<sequence length="231" mass="25508">MGRPPAAGGSSKGSKATGQLSAVDLQVYEVIKESGNVGIWTRDIKYKASITDNQVKKSINTLLQHQKIKAVHNISNPTKKMYMLIELEPSEEVSGGKWYSGKDFDNELVSNLKMVCLKFVAQQKVATIESITDFIRKSGLMSVEFQTKEIKQVVDALVLERDLEEVVSTGTGIFSSVPVRKVCYRFCKKGAPEHAPFVGVPCGVCPVIHECTPDGIISPKTCAYFDKWLDF</sequence>
<gene>
    <name evidence="7" type="ORF">NYM_LOCUS3402</name>
</gene>
<dbReference type="PANTHER" id="PTHR12780">
    <property type="entry name" value="RNA POLYMERASE III DNA DIRECTED , 39KD SUBUNIT-RELATED"/>
    <property type="match status" value="1"/>
</dbReference>
<evidence type="ECO:0000313" key="7">
    <source>
        <dbReference type="EMBL" id="VVV48620.1"/>
    </source>
</evidence>
<dbReference type="Gramene" id="NC1G0260220.1">
    <property type="protein sequence ID" value="NC1G0260220.1:cds"/>
    <property type="gene ID" value="NC1G0260220"/>
</dbReference>
<dbReference type="GO" id="GO:0005654">
    <property type="term" value="C:nucleoplasm"/>
    <property type="evidence" value="ECO:0007669"/>
    <property type="project" value="UniProtKB-ARBA"/>
</dbReference>
<accession>A0A5K0W8S1</accession>
<keyword evidence="3 6" id="KW-0240">DNA-directed RNA polymerase</keyword>
<evidence type="ECO:0000256" key="1">
    <source>
        <dbReference type="ARBA" id="ARBA00004123"/>
    </source>
</evidence>
<dbReference type="Gene3D" id="1.10.10.10">
    <property type="entry name" value="Winged helix-like DNA-binding domain superfamily/Winged helix DNA-binding domain"/>
    <property type="match status" value="1"/>
</dbReference>
<evidence type="ECO:0000256" key="2">
    <source>
        <dbReference type="ARBA" id="ARBA00011038"/>
    </source>
</evidence>
<comment type="function">
    <text evidence="6">DNA-dependent RNA polymerase catalyzes the transcription of DNA into RNA using the four ribonucleoside triphosphates as substrates. Specific peripheric component of RNA polymerase III which synthesizes small RNAs, such as 5S rRNA and tRNAs.</text>
</comment>
<dbReference type="EMBL" id="LR721774">
    <property type="protein sequence ID" value="VVV48620.1"/>
    <property type="molecule type" value="Genomic_DNA"/>
</dbReference>
<dbReference type="GO" id="GO:0006383">
    <property type="term" value="P:transcription by RNA polymerase III"/>
    <property type="evidence" value="ECO:0007669"/>
    <property type="project" value="UniProtKB-UniRule"/>
</dbReference>
<evidence type="ECO:0000256" key="5">
    <source>
        <dbReference type="ARBA" id="ARBA00023242"/>
    </source>
</evidence>
<organism evidence="7">
    <name type="scientific">Nymphaea colorata</name>
    <name type="common">pocket water lily</name>
    <dbReference type="NCBI Taxonomy" id="210225"/>
    <lineage>
        <taxon>Eukaryota</taxon>
        <taxon>Viridiplantae</taxon>
        <taxon>Streptophyta</taxon>
        <taxon>Embryophyta</taxon>
        <taxon>Tracheophyta</taxon>
        <taxon>Spermatophyta</taxon>
        <taxon>Magnoliopsida</taxon>
        <taxon>Nymphaeales</taxon>
        <taxon>Nymphaeaceae</taxon>
        <taxon>Nymphaea</taxon>
    </lineage>
</organism>
<dbReference type="InterPro" id="IPR007832">
    <property type="entry name" value="RNA_pol_Rpc34"/>
</dbReference>
<evidence type="ECO:0000256" key="3">
    <source>
        <dbReference type="ARBA" id="ARBA00022478"/>
    </source>
</evidence>
<dbReference type="InterPro" id="IPR036388">
    <property type="entry name" value="WH-like_DNA-bd_sf"/>
</dbReference>
<dbReference type="Pfam" id="PF05158">
    <property type="entry name" value="RNA_pol_Rpc34"/>
    <property type="match status" value="1"/>
</dbReference>
<protein>
    <recommendedName>
        <fullName evidence="6">DNA-directed RNA polymerase III subunit RPC6</fullName>
        <shortName evidence="6">RNA polymerase III subunit C6</shortName>
    </recommendedName>
</protein>
<dbReference type="FunFam" id="1.10.10.10:FF:000116">
    <property type="entry name" value="DNA-directed RNA polymerase III subunit RPC6"/>
    <property type="match status" value="1"/>
</dbReference>
<comment type="subcellular location">
    <subcellularLocation>
        <location evidence="1 6">Nucleus</location>
    </subcellularLocation>
</comment>
<proteinExistence type="inferred from homology"/>
<dbReference type="GO" id="GO:0005666">
    <property type="term" value="C:RNA polymerase III complex"/>
    <property type="evidence" value="ECO:0007669"/>
    <property type="project" value="UniProtKB-UniRule"/>
</dbReference>
<dbReference type="SUPFAM" id="SSF46785">
    <property type="entry name" value="Winged helix' DNA-binding domain"/>
    <property type="match status" value="1"/>
</dbReference>
<keyword evidence="5 6" id="KW-0539">Nucleus</keyword>
<dbReference type="AlphaFoldDB" id="A0A5K0W8S1"/>
<dbReference type="InterPro" id="IPR016049">
    <property type="entry name" value="RNA_pol_Rpc34-like"/>
</dbReference>
<dbReference type="InterPro" id="IPR036390">
    <property type="entry name" value="WH_DNA-bd_sf"/>
</dbReference>
<evidence type="ECO:0000256" key="6">
    <source>
        <dbReference type="PIRNR" id="PIRNR028763"/>
    </source>
</evidence>
<dbReference type="PIRSF" id="PIRSF028763">
    <property type="entry name" value="RNA_pol_Rpc34"/>
    <property type="match status" value="1"/>
</dbReference>
<name>A0A5K0W8S1_9MAGN</name>
<comment type="similarity">
    <text evidence="2 6">Belongs to the eukaryotic RPC34/RPC39 RNA polymerase subunit family.</text>
</comment>
<evidence type="ECO:0000256" key="4">
    <source>
        <dbReference type="ARBA" id="ARBA00023163"/>
    </source>
</evidence>
<dbReference type="GO" id="GO:0005737">
    <property type="term" value="C:cytoplasm"/>
    <property type="evidence" value="ECO:0007669"/>
    <property type="project" value="UniProtKB-ARBA"/>
</dbReference>
<keyword evidence="4 6" id="KW-0804">Transcription</keyword>
<reference evidence="7" key="1">
    <citation type="submission" date="2019-09" db="EMBL/GenBank/DDBJ databases">
        <authorList>
            <person name="Zhang L."/>
        </authorList>
    </citation>
    <scope>NUCLEOTIDE SEQUENCE</scope>
</reference>